<evidence type="ECO:0000313" key="2">
    <source>
        <dbReference type="Proteomes" id="UP000005143"/>
    </source>
</evidence>
<dbReference type="RefSeq" id="WP_007579325.1">
    <property type="nucleotide sequence ID" value="NZ_AGUD01000319.1"/>
</dbReference>
<keyword evidence="2" id="KW-1185">Reference proteome</keyword>
<dbReference type="AlphaFoldDB" id="H0EBW0"/>
<gene>
    <name evidence="1" type="ORF">PAI11_43430</name>
</gene>
<organism evidence="1 2">
    <name type="scientific">Patulibacter medicamentivorans</name>
    <dbReference type="NCBI Taxonomy" id="1097667"/>
    <lineage>
        <taxon>Bacteria</taxon>
        <taxon>Bacillati</taxon>
        <taxon>Actinomycetota</taxon>
        <taxon>Thermoleophilia</taxon>
        <taxon>Solirubrobacterales</taxon>
        <taxon>Patulibacteraceae</taxon>
        <taxon>Patulibacter</taxon>
    </lineage>
</organism>
<protein>
    <recommendedName>
        <fullName evidence="3">Transcriptional regulator TetR family</fullName>
    </recommendedName>
</protein>
<accession>H0EBW0</accession>
<proteinExistence type="predicted"/>
<evidence type="ECO:0008006" key="3">
    <source>
        <dbReference type="Google" id="ProtNLM"/>
    </source>
</evidence>
<sequence length="136" mass="14570">MDLADPRPGSGELGALITAWERAFLSGATWSGSLIAGMGALAETLEADPSAADACVLTRVPDPAEAALIWHRELVRARITAALRSQWERYGEHSVPSVYFEIFVGAICTALRDRVDRGGGYDELATLALELWGGAR</sequence>
<reference evidence="1 2" key="1">
    <citation type="journal article" date="2013" name="Biodegradation">
        <title>Quantitative proteomic analysis of ibuprofen-degrading Patulibacter sp. strain I11.</title>
        <authorList>
            <person name="Almeida B."/>
            <person name="Kjeldal H."/>
            <person name="Lolas I."/>
            <person name="Knudsen A.D."/>
            <person name="Carvalho G."/>
            <person name="Nielsen K.L."/>
            <person name="Barreto Crespo M.T."/>
            <person name="Stensballe A."/>
            <person name="Nielsen J.L."/>
        </authorList>
    </citation>
    <scope>NUCLEOTIDE SEQUENCE [LARGE SCALE GENOMIC DNA]</scope>
    <source>
        <strain evidence="1 2">I11</strain>
    </source>
</reference>
<dbReference type="Proteomes" id="UP000005143">
    <property type="component" value="Unassembled WGS sequence"/>
</dbReference>
<name>H0EBW0_9ACTN</name>
<dbReference type="OrthoDB" id="9868213at2"/>
<comment type="caution">
    <text evidence="1">The sequence shown here is derived from an EMBL/GenBank/DDBJ whole genome shotgun (WGS) entry which is preliminary data.</text>
</comment>
<dbReference type="EMBL" id="AGUD01000319">
    <property type="protein sequence ID" value="EHN08837.1"/>
    <property type="molecule type" value="Genomic_DNA"/>
</dbReference>
<evidence type="ECO:0000313" key="1">
    <source>
        <dbReference type="EMBL" id="EHN08837.1"/>
    </source>
</evidence>